<name>A0ABD5Z4W2_9EURY</name>
<feature type="transmembrane region" description="Helical" evidence="1">
    <location>
        <begin position="82"/>
        <end position="104"/>
    </location>
</feature>
<dbReference type="RefSeq" id="WP_321170509.1">
    <property type="nucleotide sequence ID" value="NZ_CP122312.1"/>
</dbReference>
<gene>
    <name evidence="2" type="ORF">ACFQJ9_12265</name>
</gene>
<reference evidence="2 3" key="1">
    <citation type="journal article" date="2019" name="Int. J. Syst. Evol. Microbiol.">
        <title>The Global Catalogue of Microorganisms (GCM) 10K type strain sequencing project: providing services to taxonomists for standard genome sequencing and annotation.</title>
        <authorList>
            <consortium name="The Broad Institute Genomics Platform"/>
            <consortium name="The Broad Institute Genome Sequencing Center for Infectious Disease"/>
            <person name="Wu L."/>
            <person name="Ma J."/>
        </authorList>
    </citation>
    <scope>NUCLEOTIDE SEQUENCE [LARGE SCALE GENOMIC DNA]</scope>
    <source>
        <strain evidence="2 3">XZGYJ-43</strain>
    </source>
</reference>
<dbReference type="EMBL" id="JBHTAR010000011">
    <property type="protein sequence ID" value="MFC7200175.1"/>
    <property type="molecule type" value="Genomic_DNA"/>
</dbReference>
<keyword evidence="1" id="KW-0812">Transmembrane</keyword>
<keyword evidence="1" id="KW-0472">Membrane</keyword>
<dbReference type="Proteomes" id="UP001596447">
    <property type="component" value="Unassembled WGS sequence"/>
</dbReference>
<evidence type="ECO:0000313" key="2">
    <source>
        <dbReference type="EMBL" id="MFC7200175.1"/>
    </source>
</evidence>
<keyword evidence="1" id="KW-1133">Transmembrane helix</keyword>
<evidence type="ECO:0000313" key="3">
    <source>
        <dbReference type="Proteomes" id="UP001596447"/>
    </source>
</evidence>
<feature type="transmembrane region" description="Helical" evidence="1">
    <location>
        <begin position="58"/>
        <end position="75"/>
    </location>
</feature>
<evidence type="ECO:0000256" key="1">
    <source>
        <dbReference type="SAM" id="Phobius"/>
    </source>
</evidence>
<dbReference type="AlphaFoldDB" id="A0ABD5Z4W2"/>
<proteinExistence type="predicted"/>
<protein>
    <submittedName>
        <fullName evidence="2">DUF6653 family protein</fullName>
    </submittedName>
</protein>
<sequence>MYTRRWRLLVAALVFAVVNPVLFSPPADESAWMTRVVYAEEAWTAAGRPLFGAGYPEALNALNVPTFGYALYAAARRKPRRAALATAVSMALKFWFVGALVRWYDDERVDASERADA</sequence>
<accession>A0ABD5Z4W2</accession>
<keyword evidence="3" id="KW-1185">Reference proteome</keyword>
<comment type="caution">
    <text evidence="2">The sequence shown here is derived from an EMBL/GenBank/DDBJ whole genome shotgun (WGS) entry which is preliminary data.</text>
</comment>
<organism evidence="2 3">
    <name type="scientific">Halospeciosus flavus</name>
    <dbReference type="NCBI Taxonomy" id="3032283"/>
    <lineage>
        <taxon>Archaea</taxon>
        <taxon>Methanobacteriati</taxon>
        <taxon>Methanobacteriota</taxon>
        <taxon>Stenosarchaea group</taxon>
        <taxon>Halobacteria</taxon>
        <taxon>Halobacteriales</taxon>
        <taxon>Halobacteriaceae</taxon>
        <taxon>Halospeciosus</taxon>
    </lineage>
</organism>